<dbReference type="EMBL" id="CP113520">
    <property type="protein sequence ID" value="WAJ30167.1"/>
    <property type="molecule type" value="Genomic_DNA"/>
</dbReference>
<keyword evidence="1" id="KW-0808">Transferase</keyword>
<dbReference type="Proteomes" id="UP001163223">
    <property type="component" value="Chromosome"/>
</dbReference>
<evidence type="ECO:0000313" key="1">
    <source>
        <dbReference type="EMBL" id="WAJ30167.1"/>
    </source>
</evidence>
<protein>
    <submittedName>
        <fullName evidence="1">Glycosyltransferase</fullName>
        <ecNumber evidence="1">2.4.-.-</ecNumber>
    </submittedName>
</protein>
<reference evidence="1" key="1">
    <citation type="submission" date="2022-11" db="EMBL/GenBank/DDBJ databases">
        <title>beta-Carotene-producing bacterium, Jeongeuplla avenae sp. nov., alleviates the salt stress of Arabidopsis seedlings.</title>
        <authorList>
            <person name="Jiang L."/>
            <person name="Lee J."/>
        </authorList>
    </citation>
    <scope>NUCLEOTIDE SEQUENCE</scope>
    <source>
        <strain evidence="1">DY_R2A_6</strain>
    </source>
</reference>
<organism evidence="1 2">
    <name type="scientific">Antarcticirhabdus aurantiaca</name>
    <dbReference type="NCBI Taxonomy" id="2606717"/>
    <lineage>
        <taxon>Bacteria</taxon>
        <taxon>Pseudomonadati</taxon>
        <taxon>Pseudomonadota</taxon>
        <taxon>Alphaproteobacteria</taxon>
        <taxon>Hyphomicrobiales</taxon>
        <taxon>Aurantimonadaceae</taxon>
        <taxon>Antarcticirhabdus</taxon>
    </lineage>
</organism>
<proteinExistence type="predicted"/>
<name>A0ACD4NTP5_9HYPH</name>
<gene>
    <name evidence="1" type="ORF">OXU80_08155</name>
</gene>
<keyword evidence="1" id="KW-0328">Glycosyltransferase</keyword>
<accession>A0ACD4NTP5</accession>
<evidence type="ECO:0000313" key="2">
    <source>
        <dbReference type="Proteomes" id="UP001163223"/>
    </source>
</evidence>
<sequence>MSRPMRILLASDIYLPQLSGIADSVSILRRELEGLGHRVRIVAPEFPDAEPDPAVARLPALAVPGWGGLSVVWPKGMKSAIAAFDADIVHVHTFSTLGFAALRAARALKLPVVGTDHTYPAAYLHYAGLDFAPLRDGLDRLAASFYKRCEAVTAPSAAVIASLRAQSLDRPASVVSNPVDTALFAPLSSAEREDARAELALDGPAILLFGRLAAEKDLDVALEAFARLPRELRATLVVVGDGPARQDFEAEIRLRGLIPRIRLLGTLRGAALRRAVGACDVAVIASRSETQSMTTIQALACGLPVVAARAGGLPEYVSDGETGFLAPPQDPGAFAERLEALLTDEPLRARLAAAAPESVARFTPTAVARAFETLYRSVVEHELGPASSEKTAA</sequence>
<keyword evidence="2" id="KW-1185">Reference proteome</keyword>
<dbReference type="EC" id="2.4.-.-" evidence="1"/>